<gene>
    <name evidence="4" type="ORF">OMED0929_LOCUS3507</name>
</gene>
<feature type="compositionally biased region" description="Basic residues" evidence="3">
    <location>
        <begin position="1022"/>
        <end position="1034"/>
    </location>
</feature>
<dbReference type="PANTHER" id="PTHR22870:SF408">
    <property type="entry name" value="OS09G0560450 PROTEIN"/>
    <property type="match status" value="1"/>
</dbReference>
<feature type="repeat" description="RCC1" evidence="2">
    <location>
        <begin position="208"/>
        <end position="270"/>
    </location>
</feature>
<feature type="repeat" description="RCC1" evidence="2">
    <location>
        <begin position="156"/>
        <end position="207"/>
    </location>
</feature>
<dbReference type="PANTHER" id="PTHR22870">
    <property type="entry name" value="REGULATOR OF CHROMOSOME CONDENSATION"/>
    <property type="match status" value="1"/>
</dbReference>
<feature type="region of interest" description="Disordered" evidence="3">
    <location>
        <begin position="1009"/>
        <end position="1078"/>
    </location>
</feature>
<feature type="compositionally biased region" description="Low complexity" evidence="3">
    <location>
        <begin position="1010"/>
        <end position="1021"/>
    </location>
</feature>
<dbReference type="Gene3D" id="2.130.10.30">
    <property type="entry name" value="Regulator of chromosome condensation 1/beta-lactamase-inhibitor protein II"/>
    <property type="match status" value="2"/>
</dbReference>
<dbReference type="InterPro" id="IPR009091">
    <property type="entry name" value="RCC1/BLIP-II"/>
</dbReference>
<dbReference type="InterPro" id="IPR051210">
    <property type="entry name" value="Ub_ligase/GEF_domain"/>
</dbReference>
<feature type="repeat" description="RCC1" evidence="2">
    <location>
        <begin position="337"/>
        <end position="404"/>
    </location>
</feature>
<dbReference type="InterPro" id="IPR000408">
    <property type="entry name" value="Reg_chr_condens"/>
</dbReference>
<sequence length="1078" mass="115348">MTREEAFHFAKALGAVDAVRSGGARERDVLDVFELWDDDGGAAIARALASRDDDVALRALGERDVESARRAARARDEDGWNATHYAVHYGHFRALRALVCACDGVLDDKTLELTPLDVASGGLVNRRVDESWRFSRDEADIEPKDAGESRVKFTTHYVYSWGSGVNFTLGTGSSETSRACARVETLARANIRECSTSKYHSLAVDADGKVWAWGCTRDGVLGLDRCAGAREDEASAVIFPTRLGASTFGLNVVIASVSTGVAHSAAVALSGDVYTWGNGRHGRLGYVVVAASTSSSGDDEGPDDAVIQFLPKKVPNIEDVVKVSCGDTHTVFLDRSGDVWTVGSNSCGQLGYFVAERANDGARCGAPDDICCSTPKRVEYLKHRDIYVVDVSASKAHTVVASNSVKGDVYSWGHGSTSLRRVNYPQIDDIVWDLLDRRVVCVSAGEAHSAAITRDGWLLVWASASIDRLDAEYVPVPGGHGAVDVSCGQTRCVAASACGNAYVWDATEHAALKRTSFGTHASTSSPSTSMMMTSKSPSFGESPKGGGATSAVQPSRIRLQRVTGLKGVKRVFAGDAHFLAFQGVARPITFMSRNPGLGHEFKVFELLSATKDPLNMLHRLYKSYKDDLPWPEAEEPIDDVGFPSLCLLAQFKLAGDCMEPRNAMSIIQLAGNLGCDPLKLYAMLYVCENLDVVLMETPVSVFSAIDDDHLDTLTAISRDRNWKRTRTIRQGVEDVDDIRRAALIGRRLKPAKQRVVADEATEAPPPPSPSYRLTHRVRAGEDGGGGKPPRGGVRAKVHGVKGSLSTFLSGDLENGSTTGASTGSSWNTPPTNITSLRDEVAALTQELLSLARIQEQQLADSAQLRRTQSSSADAPPPVFSPSPVSPNTVSLGALIRRDSGRRGGGRGSTSASAWRTSAPSGAGVESMSEILAREAAARDAEAAHAVTTGFNVASSSADGHRWYVPDGAQAPAGVSLRDIQRSEAERVELEDALRAIEAQETAEALALINAASSSNTTASTTSRRRKPATKSKPKSKPETPTPTPTSVKPTAPSTSALPKKTSRRYRRRAPRTPKDTVE</sequence>
<evidence type="ECO:0000256" key="2">
    <source>
        <dbReference type="PROSITE-ProRule" id="PRU00235"/>
    </source>
</evidence>
<feature type="compositionally biased region" description="Basic residues" evidence="3">
    <location>
        <begin position="1060"/>
        <end position="1071"/>
    </location>
</feature>
<dbReference type="Gene3D" id="1.25.40.20">
    <property type="entry name" value="Ankyrin repeat-containing domain"/>
    <property type="match status" value="1"/>
</dbReference>
<dbReference type="SUPFAM" id="SSF50985">
    <property type="entry name" value="RCC1/BLIP-II"/>
    <property type="match status" value="1"/>
</dbReference>
<feature type="compositionally biased region" description="Low complexity" evidence="3">
    <location>
        <begin position="815"/>
        <end position="825"/>
    </location>
</feature>
<feature type="compositionally biased region" description="Pro residues" evidence="3">
    <location>
        <begin position="874"/>
        <end position="884"/>
    </location>
</feature>
<dbReference type="InterPro" id="IPR036770">
    <property type="entry name" value="Ankyrin_rpt-contain_sf"/>
</dbReference>
<feature type="compositionally biased region" description="Polar residues" evidence="3">
    <location>
        <begin position="909"/>
        <end position="919"/>
    </location>
</feature>
<evidence type="ECO:0000256" key="3">
    <source>
        <dbReference type="SAM" id="MobiDB-lite"/>
    </source>
</evidence>
<feature type="region of interest" description="Disordered" evidence="3">
    <location>
        <begin position="518"/>
        <end position="553"/>
    </location>
</feature>
<dbReference type="AlphaFoldDB" id="A0A7S0PN61"/>
<evidence type="ECO:0000313" key="4">
    <source>
        <dbReference type="EMBL" id="CAD8581766.1"/>
    </source>
</evidence>
<dbReference type="PRINTS" id="PR00633">
    <property type="entry name" value="RCCNDNSATION"/>
</dbReference>
<keyword evidence="1" id="KW-0677">Repeat</keyword>
<feature type="compositionally biased region" description="Low complexity" evidence="3">
    <location>
        <begin position="522"/>
        <end position="538"/>
    </location>
</feature>
<organism evidence="4">
    <name type="scientific">Ostreococcus mediterraneus</name>
    <dbReference type="NCBI Taxonomy" id="1486918"/>
    <lineage>
        <taxon>Eukaryota</taxon>
        <taxon>Viridiplantae</taxon>
        <taxon>Chlorophyta</taxon>
        <taxon>Mamiellophyceae</taxon>
        <taxon>Mamiellales</taxon>
        <taxon>Bathycoccaceae</taxon>
        <taxon>Ostreococcus</taxon>
    </lineage>
</organism>
<name>A0A7S0PN61_9CHLO</name>
<feature type="region of interest" description="Disordered" evidence="3">
    <location>
        <begin position="861"/>
        <end position="921"/>
    </location>
</feature>
<feature type="compositionally biased region" description="Low complexity" evidence="3">
    <location>
        <begin position="1044"/>
        <end position="1059"/>
    </location>
</feature>
<dbReference type="PROSITE" id="PS50012">
    <property type="entry name" value="RCC1_3"/>
    <property type="match status" value="5"/>
</dbReference>
<dbReference type="EMBL" id="HBEW01004190">
    <property type="protein sequence ID" value="CAD8581766.1"/>
    <property type="molecule type" value="Transcribed_RNA"/>
</dbReference>
<evidence type="ECO:0008006" key="5">
    <source>
        <dbReference type="Google" id="ProtNLM"/>
    </source>
</evidence>
<protein>
    <recommendedName>
        <fullName evidence="5">BTB domain-containing protein</fullName>
    </recommendedName>
</protein>
<dbReference type="Pfam" id="PF00415">
    <property type="entry name" value="RCC1"/>
    <property type="match status" value="3"/>
</dbReference>
<accession>A0A7S0PN61</accession>
<feature type="region of interest" description="Disordered" evidence="3">
    <location>
        <begin position="754"/>
        <end position="833"/>
    </location>
</feature>
<proteinExistence type="predicted"/>
<reference evidence="4" key="1">
    <citation type="submission" date="2021-01" db="EMBL/GenBank/DDBJ databases">
        <authorList>
            <person name="Corre E."/>
            <person name="Pelletier E."/>
            <person name="Niang G."/>
            <person name="Scheremetjew M."/>
            <person name="Finn R."/>
            <person name="Kale V."/>
            <person name="Holt S."/>
            <person name="Cochrane G."/>
            <person name="Meng A."/>
            <person name="Brown T."/>
            <person name="Cohen L."/>
        </authorList>
    </citation>
    <scope>NUCLEOTIDE SEQUENCE</scope>
    <source>
        <strain evidence="4">Clade-D-RCC2572</strain>
    </source>
</reference>
<feature type="repeat" description="RCC1" evidence="2">
    <location>
        <begin position="271"/>
        <end position="336"/>
    </location>
</feature>
<evidence type="ECO:0000256" key="1">
    <source>
        <dbReference type="ARBA" id="ARBA00022737"/>
    </source>
</evidence>
<feature type="repeat" description="RCC1" evidence="2">
    <location>
        <begin position="407"/>
        <end position="455"/>
    </location>
</feature>